<dbReference type="Proteomes" id="UP000199607">
    <property type="component" value="Unassembled WGS sequence"/>
</dbReference>
<reference evidence="2" key="1">
    <citation type="submission" date="2016-10" db="EMBL/GenBank/DDBJ databases">
        <authorList>
            <person name="Varghese N."/>
            <person name="Submissions S."/>
        </authorList>
    </citation>
    <scope>NUCLEOTIDE SEQUENCE [LARGE SCALE GENOMIC DNA]</scope>
    <source>
        <strain evidence="2">CGMCC 1.7738</strain>
    </source>
</reference>
<gene>
    <name evidence="1" type="ORF">SAMN04487950_4632</name>
</gene>
<accession>A0A1I4JT93</accession>
<dbReference type="AlphaFoldDB" id="A0A1I4JT93"/>
<proteinExistence type="predicted"/>
<dbReference type="EMBL" id="FOTC01000014">
    <property type="protein sequence ID" value="SFL69463.1"/>
    <property type="molecule type" value="Genomic_DNA"/>
</dbReference>
<dbReference type="STRING" id="553466.SAMN04487950_4632"/>
<dbReference type="RefSeq" id="WP_089872878.1">
    <property type="nucleotide sequence ID" value="NZ_FOTC01000014.1"/>
</dbReference>
<organism evidence="1 2">
    <name type="scientific">Halogranum rubrum</name>
    <dbReference type="NCBI Taxonomy" id="553466"/>
    <lineage>
        <taxon>Archaea</taxon>
        <taxon>Methanobacteriati</taxon>
        <taxon>Methanobacteriota</taxon>
        <taxon>Stenosarchaea group</taxon>
        <taxon>Halobacteria</taxon>
        <taxon>Halobacteriales</taxon>
        <taxon>Haloferacaceae</taxon>
    </lineage>
</organism>
<name>A0A1I4JT93_9EURY</name>
<keyword evidence="2" id="KW-1185">Reference proteome</keyword>
<evidence type="ECO:0000313" key="1">
    <source>
        <dbReference type="EMBL" id="SFL69463.1"/>
    </source>
</evidence>
<evidence type="ECO:0000313" key="2">
    <source>
        <dbReference type="Proteomes" id="UP000199607"/>
    </source>
</evidence>
<protein>
    <submittedName>
        <fullName evidence="1">Uncharacterized protein</fullName>
    </submittedName>
</protein>
<sequence>MTLEATIIRTEPDTVYQGTVYDQTVVVELPNGIRFGLFDPDLVVDSKFIGRNVQLTVTVLAHEGGIERITDGIGEINPLKDDPLFWRDHVYVGKIRDILSWSENRREIQLDIGDGTIIVRPKQDMIGELREGDQLRIKASRSDVTGIEIQ</sequence>